<dbReference type="CDD" id="cd08662">
    <property type="entry name" value="M13"/>
    <property type="match status" value="1"/>
</dbReference>
<evidence type="ECO:0000256" key="9">
    <source>
        <dbReference type="SAM" id="MobiDB-lite"/>
    </source>
</evidence>
<evidence type="ECO:0000256" key="3">
    <source>
        <dbReference type="ARBA" id="ARBA00007357"/>
    </source>
</evidence>
<dbReference type="GO" id="GO:0006508">
    <property type="term" value="P:proteolysis"/>
    <property type="evidence" value="ECO:0007669"/>
    <property type="project" value="UniProtKB-KW"/>
</dbReference>
<proteinExistence type="inferred from homology"/>
<dbReference type="PANTHER" id="PTHR11733">
    <property type="entry name" value="ZINC METALLOPROTEASE FAMILY M13 NEPRILYSIN-RELATED"/>
    <property type="match status" value="1"/>
</dbReference>
<feature type="region of interest" description="Disordered" evidence="9">
    <location>
        <begin position="295"/>
        <end position="316"/>
    </location>
</feature>
<dbReference type="InterPro" id="IPR042089">
    <property type="entry name" value="Peptidase_M13_dom_2"/>
</dbReference>
<accession>A0AAJ7JCG1</accession>
<dbReference type="Gene3D" id="3.40.390.10">
    <property type="entry name" value="Collagenase (Catalytic Domain)"/>
    <property type="match status" value="1"/>
</dbReference>
<dbReference type="SUPFAM" id="SSF55486">
    <property type="entry name" value="Metalloproteases ('zincins'), catalytic domain"/>
    <property type="match status" value="2"/>
</dbReference>
<reference evidence="13" key="1">
    <citation type="submission" date="2025-08" db="UniProtKB">
        <authorList>
            <consortium name="RefSeq"/>
        </authorList>
    </citation>
    <scope>IDENTIFICATION</scope>
    <source>
        <tissue evidence="13">Whole body</tissue>
    </source>
</reference>
<evidence type="ECO:0000313" key="13">
    <source>
        <dbReference type="RefSeq" id="XP_017889317.1"/>
    </source>
</evidence>
<evidence type="ECO:0000256" key="7">
    <source>
        <dbReference type="ARBA" id="ARBA00022833"/>
    </source>
</evidence>
<evidence type="ECO:0000256" key="8">
    <source>
        <dbReference type="ARBA" id="ARBA00023049"/>
    </source>
</evidence>
<sequence length="943" mass="109703">MNQTADPCEDFYEYACGNWARHNPLPKDEIHWSLFYKLQKLVNDRLIAIAKEGPKEEDYHAVKVAKLALNACLDTDKMDKQGLQPLISTMWSVGGWPLIMGENEWDEKMYSWQNVDDYYTVLTGDNSFHDTSVDIDYEYVGEDMDLEFLQIRHPHLPPGGYRLLYEEPVDLDSSDENNDSGEGSQERGSNERRNREGSGKNSDDYDGSGEDTEDDEGEYKIQIRRRINNPITRNRRPQSSKNPVTIKHAGQQQMKKKKYRTKMSKKKQSTLETNKGIDRDIKKLAKKSFEYKLVYKDKSKNSVEESKLNSKKSWSQDIDLYFDEGMNKNKDEIGTDENERDRVYLSNYIDDEDNELNFDNDGSGKGSGNDDDDEEEEERDNDDSGEGSGNDDDDTNDDDEQEDERDNDGSGEGNGNDDDDDDDDKYGIKAARRSAEEMRKKYAEFIFNVSSALSEARGILISKEKLTKDIADLVKFQVDLLKCTFRAGNRMNLTLKEFQNKYDTLAPQTNNSKVNWLRKVQDLFSYGGMEIDENNDVIVPNYNYFKKLFILLNTTPSRTIVNYVHWKFLSEILKASTKEMRALYYNWYGQEVKDHRRFFYCLYEIKANTMLGYEYVKRYFADKILRSALDMVDDIQKEVEYEIKNSPWMDDTIREIILDKLVFMKRLIGYPDSYRNITIMKQYLTGLSVTSSHQDNILSITKYNSMQRLKKLFREHSSLMQLDMNPLIVNAFFSPDDNFIEITAADFQKPFFDYRQPWYTNYGIIGLIMSHEVNHGFDTMGRTYDKYGTPTNWTREMEAAYVKRAKCFMDQFTKYSVMYNKTANIQIKNYGEQTAPENIADSMGMQALFKAYQRRQRTCEIPDPMLPGLEHLSNEQLLFISFANVWCEVTDSEEYLKLLQRDTHSPGPLRVIGTVSNSEDFAKAYNCPLGSPMNPKKKCNIFN</sequence>
<dbReference type="GO" id="GO:0005886">
    <property type="term" value="C:plasma membrane"/>
    <property type="evidence" value="ECO:0007669"/>
    <property type="project" value="UniProtKB-SubCell"/>
</dbReference>
<dbReference type="InterPro" id="IPR008753">
    <property type="entry name" value="Peptidase_M13_N"/>
</dbReference>
<dbReference type="Proteomes" id="UP000694925">
    <property type="component" value="Unplaced"/>
</dbReference>
<feature type="compositionally biased region" description="Basic residues" evidence="9">
    <location>
        <begin position="222"/>
        <end position="238"/>
    </location>
</feature>
<evidence type="ECO:0000313" key="12">
    <source>
        <dbReference type="Proteomes" id="UP000694925"/>
    </source>
</evidence>
<evidence type="ECO:0000256" key="6">
    <source>
        <dbReference type="ARBA" id="ARBA00022801"/>
    </source>
</evidence>
<dbReference type="PANTHER" id="PTHR11733:SF133">
    <property type="entry name" value="PHOSPHATE-REGULATING NEUTRAL ENDOPEPTIDASE PHEX"/>
    <property type="match status" value="1"/>
</dbReference>
<gene>
    <name evidence="13" type="primary">LOC108630497</name>
</gene>
<dbReference type="InterPro" id="IPR000718">
    <property type="entry name" value="Peptidase_M13"/>
</dbReference>
<dbReference type="KEGG" id="ccal:108630497"/>
<feature type="compositionally biased region" description="Acidic residues" evidence="9">
    <location>
        <begin position="369"/>
        <end position="406"/>
    </location>
</feature>
<dbReference type="GO" id="GO:0046872">
    <property type="term" value="F:metal ion binding"/>
    <property type="evidence" value="ECO:0007669"/>
    <property type="project" value="UniProtKB-KW"/>
</dbReference>
<dbReference type="Pfam" id="PF01431">
    <property type="entry name" value="Peptidase_M13"/>
    <property type="match status" value="1"/>
</dbReference>
<evidence type="ECO:0000259" key="10">
    <source>
        <dbReference type="Pfam" id="PF01431"/>
    </source>
</evidence>
<feature type="region of interest" description="Disordered" evidence="9">
    <location>
        <begin position="171"/>
        <end position="274"/>
    </location>
</feature>
<dbReference type="GO" id="GO:0004222">
    <property type="term" value="F:metalloendopeptidase activity"/>
    <property type="evidence" value="ECO:0007669"/>
    <property type="project" value="InterPro"/>
</dbReference>
<feature type="compositionally biased region" description="Basic and acidic residues" evidence="9">
    <location>
        <begin position="295"/>
        <end position="308"/>
    </location>
</feature>
<dbReference type="InterPro" id="IPR018497">
    <property type="entry name" value="Peptidase_M13_C"/>
</dbReference>
<feature type="compositionally biased region" description="Acidic residues" evidence="9">
    <location>
        <begin position="204"/>
        <end position="217"/>
    </location>
</feature>
<dbReference type="InterPro" id="IPR024079">
    <property type="entry name" value="MetalloPept_cat_dom_sf"/>
</dbReference>
<dbReference type="RefSeq" id="XP_017889317.1">
    <property type="nucleotide sequence ID" value="XM_018033828.2"/>
</dbReference>
<feature type="compositionally biased region" description="Acidic residues" evidence="9">
    <location>
        <begin position="349"/>
        <end position="358"/>
    </location>
</feature>
<dbReference type="AlphaFoldDB" id="A0AAJ7JCG1"/>
<protein>
    <submittedName>
        <fullName evidence="13">Neprilysin-3-like</fullName>
    </submittedName>
</protein>
<comment type="cofactor">
    <cofactor evidence="1">
        <name>Zn(2+)</name>
        <dbReference type="ChEBI" id="CHEBI:29105"/>
    </cofactor>
</comment>
<keyword evidence="4" id="KW-0645">Protease</keyword>
<name>A0AAJ7JCG1_9HYME</name>
<evidence type="ECO:0000256" key="1">
    <source>
        <dbReference type="ARBA" id="ARBA00001947"/>
    </source>
</evidence>
<feature type="compositionally biased region" description="Basic residues" evidence="9">
    <location>
        <begin position="254"/>
        <end position="268"/>
    </location>
</feature>
<feature type="domain" description="Peptidase M13 N-terminal" evidence="11">
    <location>
        <begin position="7"/>
        <end position="137"/>
    </location>
</feature>
<keyword evidence="5" id="KW-0479">Metal-binding</keyword>
<dbReference type="PROSITE" id="PS51885">
    <property type="entry name" value="NEPRILYSIN"/>
    <property type="match status" value="1"/>
</dbReference>
<feature type="region of interest" description="Disordered" evidence="9">
    <location>
        <begin position="347"/>
        <end position="426"/>
    </location>
</feature>
<organism evidence="12 13">
    <name type="scientific">Ceratina calcarata</name>
    <dbReference type="NCBI Taxonomy" id="156304"/>
    <lineage>
        <taxon>Eukaryota</taxon>
        <taxon>Metazoa</taxon>
        <taxon>Ecdysozoa</taxon>
        <taxon>Arthropoda</taxon>
        <taxon>Hexapoda</taxon>
        <taxon>Insecta</taxon>
        <taxon>Pterygota</taxon>
        <taxon>Neoptera</taxon>
        <taxon>Endopterygota</taxon>
        <taxon>Hymenoptera</taxon>
        <taxon>Apocrita</taxon>
        <taxon>Aculeata</taxon>
        <taxon>Apoidea</taxon>
        <taxon>Anthophila</taxon>
        <taxon>Apidae</taxon>
        <taxon>Ceratina</taxon>
        <taxon>Zadontomerus</taxon>
    </lineage>
</organism>
<feature type="domain" description="Peptidase M13 N-terminal" evidence="11">
    <location>
        <begin position="431"/>
        <end position="671"/>
    </location>
</feature>
<evidence type="ECO:0000259" key="11">
    <source>
        <dbReference type="Pfam" id="PF05649"/>
    </source>
</evidence>
<feature type="domain" description="Peptidase M13 C-terminal" evidence="10">
    <location>
        <begin position="730"/>
        <end position="941"/>
    </location>
</feature>
<dbReference type="GeneID" id="108630497"/>
<comment type="subcellular location">
    <subcellularLocation>
        <location evidence="2">Cell membrane</location>
        <topology evidence="2">Single-pass type II membrane protein</topology>
    </subcellularLocation>
</comment>
<feature type="compositionally biased region" description="Basic and acidic residues" evidence="9">
    <location>
        <begin position="184"/>
        <end position="203"/>
    </location>
</feature>
<dbReference type="PRINTS" id="PR00786">
    <property type="entry name" value="NEPRILYSIN"/>
</dbReference>
<evidence type="ECO:0000256" key="5">
    <source>
        <dbReference type="ARBA" id="ARBA00022723"/>
    </source>
</evidence>
<keyword evidence="12" id="KW-1185">Reference proteome</keyword>
<evidence type="ECO:0000256" key="4">
    <source>
        <dbReference type="ARBA" id="ARBA00022670"/>
    </source>
</evidence>
<dbReference type="Gene3D" id="1.10.1380.10">
    <property type="entry name" value="Neutral endopeptidase , domain2"/>
    <property type="match status" value="1"/>
</dbReference>
<keyword evidence="6" id="KW-0378">Hydrolase</keyword>
<dbReference type="Pfam" id="PF05649">
    <property type="entry name" value="Peptidase_M13_N"/>
    <property type="match status" value="2"/>
</dbReference>
<keyword evidence="8" id="KW-0482">Metalloprotease</keyword>
<comment type="similarity">
    <text evidence="3">Belongs to the peptidase M13 family.</text>
</comment>
<feature type="compositionally biased region" description="Acidic residues" evidence="9">
    <location>
        <begin position="415"/>
        <end position="424"/>
    </location>
</feature>
<evidence type="ECO:0000256" key="2">
    <source>
        <dbReference type="ARBA" id="ARBA00004401"/>
    </source>
</evidence>
<keyword evidence="7" id="KW-0862">Zinc</keyword>